<dbReference type="AlphaFoldDB" id="A0A310SGD7"/>
<dbReference type="Proteomes" id="UP000250275">
    <property type="component" value="Unassembled WGS sequence"/>
</dbReference>
<protein>
    <submittedName>
        <fullName evidence="1">Uncharacterized protein</fullName>
    </submittedName>
</protein>
<organism evidence="1 2">
    <name type="scientific">Eufriesea mexicana</name>
    <dbReference type="NCBI Taxonomy" id="516756"/>
    <lineage>
        <taxon>Eukaryota</taxon>
        <taxon>Metazoa</taxon>
        <taxon>Ecdysozoa</taxon>
        <taxon>Arthropoda</taxon>
        <taxon>Hexapoda</taxon>
        <taxon>Insecta</taxon>
        <taxon>Pterygota</taxon>
        <taxon>Neoptera</taxon>
        <taxon>Endopterygota</taxon>
        <taxon>Hymenoptera</taxon>
        <taxon>Apocrita</taxon>
        <taxon>Aculeata</taxon>
        <taxon>Apoidea</taxon>
        <taxon>Anthophila</taxon>
        <taxon>Apidae</taxon>
        <taxon>Eufriesea</taxon>
    </lineage>
</organism>
<accession>A0A310SGD7</accession>
<sequence>MREKHIPTSHIRDIIKNKKFFVKRTLMNDRSIDGCKSYWREDVIEEEHKVDGGKINGIKYLGFARDR</sequence>
<proteinExistence type="predicted"/>
<reference evidence="1 2" key="1">
    <citation type="submission" date="2015-07" db="EMBL/GenBank/DDBJ databases">
        <title>The genome of Eufriesea mexicana.</title>
        <authorList>
            <person name="Pan H."/>
            <person name="Kapheim K."/>
        </authorList>
    </citation>
    <scope>NUCLEOTIDE SEQUENCE [LARGE SCALE GENOMIC DNA]</scope>
    <source>
        <strain evidence="1">0111107269</strain>
        <tissue evidence="1">Whole body</tissue>
    </source>
</reference>
<evidence type="ECO:0000313" key="2">
    <source>
        <dbReference type="Proteomes" id="UP000250275"/>
    </source>
</evidence>
<dbReference type="EMBL" id="KQ770716">
    <property type="protein sequence ID" value="OAD52620.1"/>
    <property type="molecule type" value="Genomic_DNA"/>
</dbReference>
<keyword evidence="2" id="KW-1185">Reference proteome</keyword>
<evidence type="ECO:0000313" key="1">
    <source>
        <dbReference type="EMBL" id="OAD52620.1"/>
    </source>
</evidence>
<gene>
    <name evidence="1" type="ORF">WN48_00640</name>
</gene>
<name>A0A310SGD7_9HYME</name>